<dbReference type="AlphaFoldDB" id="A0A9P6KKE9"/>
<keyword evidence="2" id="KW-1185">Reference proteome</keyword>
<dbReference type="PANTHER" id="PTHR42085">
    <property type="entry name" value="F-BOX DOMAIN-CONTAINING PROTEIN"/>
    <property type="match status" value="1"/>
</dbReference>
<dbReference type="OrthoDB" id="5229512at2759"/>
<protein>
    <submittedName>
        <fullName evidence="1">Uncharacterized protein</fullName>
    </submittedName>
</protein>
<accession>A0A9P6KKE9</accession>
<proteinExistence type="predicted"/>
<dbReference type="InterPro" id="IPR038883">
    <property type="entry name" value="AN11006-like"/>
</dbReference>
<dbReference type="PANTHER" id="PTHR42085:SF2">
    <property type="entry name" value="F-BOX DOMAIN-CONTAINING PROTEIN"/>
    <property type="match status" value="1"/>
</dbReference>
<evidence type="ECO:0000313" key="1">
    <source>
        <dbReference type="EMBL" id="KAF9729715.1"/>
    </source>
</evidence>
<name>A0A9P6KKE9_9PLEO</name>
<gene>
    <name evidence="1" type="ORF">PMIN01_12579</name>
</gene>
<dbReference type="Proteomes" id="UP000756921">
    <property type="component" value="Unassembled WGS sequence"/>
</dbReference>
<comment type="caution">
    <text evidence="1">The sequence shown here is derived from an EMBL/GenBank/DDBJ whole genome shotgun (WGS) entry which is preliminary data.</text>
</comment>
<sequence>MADKQAESFRLLDLPGEIRNHIYREVLCCFDPAVPTAAEIGIHQGVVPATHSIDTSIIRTCRQVHREAYDVMVKANQLIKISSVDIDLARLLLSSGLPVVTMDRAVAGQFQGCVMSVDLSAVPRDWVDEPWDGEGDWEEDFDEDIHARPAGTGPRFNFLIIGRDWSSFCHMLSEGTAFFDRFERNVKIELKMNAYPEHIPDFKAPIAHYFTAERQASLLGSFGSILRNFEHVVIGGTIDKELAVSTVRAVAGRQWTSHEDVIRELRTREENAKTASSQDSLQMYMDTVMFMRRIYGSVDFPRLVDEGDVAFASSFAELYFTILLNACQAILEIMHTLELARLQVWSNVIYEHVSLAQEFLEDFAEEGSNYEPASVVMAQLAYIIAVCSRLLGQALPQGQPAPVTQCVAQAVNTITTAVRLHPTDAAILAERDRIFEWRRGLVPTTIERQIRMADQI</sequence>
<dbReference type="EMBL" id="WJXW01000016">
    <property type="protein sequence ID" value="KAF9729715.1"/>
    <property type="molecule type" value="Genomic_DNA"/>
</dbReference>
<evidence type="ECO:0000313" key="2">
    <source>
        <dbReference type="Proteomes" id="UP000756921"/>
    </source>
</evidence>
<reference evidence="1" key="1">
    <citation type="journal article" date="2020" name="Mol. Plant Microbe Interact.">
        <title>Genome Sequence of the Biocontrol Agent Coniothyrium minitans strain Conio (IMI 134523).</title>
        <authorList>
            <person name="Patel D."/>
            <person name="Shittu T.A."/>
            <person name="Baroncelli R."/>
            <person name="Muthumeenakshi S."/>
            <person name="Osborne T.H."/>
            <person name="Janganan T.K."/>
            <person name="Sreenivasaprasad S."/>
        </authorList>
    </citation>
    <scope>NUCLEOTIDE SEQUENCE</scope>
    <source>
        <strain evidence="1">Conio</strain>
    </source>
</reference>
<organism evidence="1 2">
    <name type="scientific">Paraphaeosphaeria minitans</name>
    <dbReference type="NCBI Taxonomy" id="565426"/>
    <lineage>
        <taxon>Eukaryota</taxon>
        <taxon>Fungi</taxon>
        <taxon>Dikarya</taxon>
        <taxon>Ascomycota</taxon>
        <taxon>Pezizomycotina</taxon>
        <taxon>Dothideomycetes</taxon>
        <taxon>Pleosporomycetidae</taxon>
        <taxon>Pleosporales</taxon>
        <taxon>Massarineae</taxon>
        <taxon>Didymosphaeriaceae</taxon>
        <taxon>Paraphaeosphaeria</taxon>
    </lineage>
</organism>